<dbReference type="PANTHER" id="PTHR13748:SF62">
    <property type="entry name" value="COBW DOMAIN-CONTAINING PROTEIN"/>
    <property type="match status" value="1"/>
</dbReference>
<sequence>MEGGKADWLLRVIMKILVVSGFLGAGKTTFIEKMTNKLKRDFVILENEYGEVGIDGDLLKKDYDKIWEMTEGCICCSMKSNFANSVMTIANSLDPEVLIVEPTGVGMLSSVLDNIKKVQYDRIKILEPVTIVDPNCIDKYSKEFEEIFVDQIKSSKFVVVSKTSNMTKEEIKRARDSILKINPKAIVNTEEFSSYDDIWWEEILELKWDDEIDYKDTSALRSNIDNIAFKNISFDELYIFESYMSAIMRGRFGNIIRAKGFLPINGAWAKVDIVGERYTLEKIDAMAESKLVLIGKDLNKEELKLLFNSCK</sequence>
<dbReference type="Pfam" id="PF02492">
    <property type="entry name" value="cobW"/>
    <property type="match status" value="1"/>
</dbReference>
<dbReference type="PANTHER" id="PTHR13748">
    <property type="entry name" value="COBW-RELATED"/>
    <property type="match status" value="1"/>
</dbReference>
<dbReference type="Pfam" id="PF07683">
    <property type="entry name" value="CobW_C"/>
    <property type="match status" value="1"/>
</dbReference>
<accession>A0A1H8HF21</accession>
<evidence type="ECO:0000256" key="1">
    <source>
        <dbReference type="ARBA" id="ARBA00022741"/>
    </source>
</evidence>
<dbReference type="Gene3D" id="3.30.1220.10">
    <property type="entry name" value="CobW-like, C-terminal domain"/>
    <property type="match status" value="1"/>
</dbReference>
<dbReference type="InterPro" id="IPR011629">
    <property type="entry name" value="CobW-like_C"/>
</dbReference>
<feature type="domain" description="CobW C-terminal" evidence="6">
    <location>
        <begin position="229"/>
        <end position="311"/>
    </location>
</feature>
<dbReference type="SUPFAM" id="SSF52540">
    <property type="entry name" value="P-loop containing nucleoside triphosphate hydrolases"/>
    <property type="match status" value="1"/>
</dbReference>
<dbReference type="SMART" id="SM00833">
    <property type="entry name" value="CobW_C"/>
    <property type="match status" value="1"/>
</dbReference>
<keyword evidence="8" id="KW-1185">Reference proteome</keyword>
<dbReference type="AlphaFoldDB" id="A0A1H8HF21"/>
<evidence type="ECO:0000313" key="8">
    <source>
        <dbReference type="Proteomes" id="UP000199512"/>
    </source>
</evidence>
<proteinExistence type="inferred from homology"/>
<comment type="catalytic activity">
    <reaction evidence="5">
        <text>GTP + H2O = GDP + phosphate + H(+)</text>
        <dbReference type="Rhea" id="RHEA:19669"/>
        <dbReference type="ChEBI" id="CHEBI:15377"/>
        <dbReference type="ChEBI" id="CHEBI:15378"/>
        <dbReference type="ChEBI" id="CHEBI:37565"/>
        <dbReference type="ChEBI" id="CHEBI:43474"/>
        <dbReference type="ChEBI" id="CHEBI:58189"/>
    </reaction>
    <physiologicalReaction direction="left-to-right" evidence="5">
        <dbReference type="Rhea" id="RHEA:19670"/>
    </physiologicalReaction>
</comment>
<dbReference type="InterPro" id="IPR003495">
    <property type="entry name" value="CobW/HypB/UreG_nucleotide-bd"/>
</dbReference>
<organism evidence="7 8">
    <name type="scientific">Peptostreptococcus russellii</name>
    <dbReference type="NCBI Taxonomy" id="215200"/>
    <lineage>
        <taxon>Bacteria</taxon>
        <taxon>Bacillati</taxon>
        <taxon>Bacillota</taxon>
        <taxon>Clostridia</taxon>
        <taxon>Peptostreptococcales</taxon>
        <taxon>Peptostreptococcaceae</taxon>
        <taxon>Peptostreptococcus</taxon>
    </lineage>
</organism>
<evidence type="ECO:0000256" key="5">
    <source>
        <dbReference type="ARBA" id="ARBA00049117"/>
    </source>
</evidence>
<dbReference type="GO" id="GO:0016787">
    <property type="term" value="F:hydrolase activity"/>
    <property type="evidence" value="ECO:0007669"/>
    <property type="project" value="UniProtKB-KW"/>
</dbReference>
<gene>
    <name evidence="7" type="ORF">SAMN05216454_105113</name>
</gene>
<name>A0A1H8HF21_9FIRM</name>
<keyword evidence="3" id="KW-0143">Chaperone</keyword>
<evidence type="ECO:0000259" key="6">
    <source>
        <dbReference type="SMART" id="SM00833"/>
    </source>
</evidence>
<keyword evidence="1" id="KW-0547">Nucleotide-binding</keyword>
<dbReference type="EMBL" id="FODF01000005">
    <property type="protein sequence ID" value="SEN54609.1"/>
    <property type="molecule type" value="Genomic_DNA"/>
</dbReference>
<reference evidence="7 8" key="1">
    <citation type="submission" date="2016-10" db="EMBL/GenBank/DDBJ databases">
        <authorList>
            <person name="de Groot N.N."/>
        </authorList>
    </citation>
    <scope>NUCLEOTIDE SEQUENCE [LARGE SCALE GENOMIC DNA]</scope>
    <source>
        <strain evidence="7 8">Calf135</strain>
    </source>
</reference>
<dbReference type="GO" id="GO:0005737">
    <property type="term" value="C:cytoplasm"/>
    <property type="evidence" value="ECO:0007669"/>
    <property type="project" value="TreeGrafter"/>
</dbReference>
<dbReference type="InterPro" id="IPR036627">
    <property type="entry name" value="CobW-likC_sf"/>
</dbReference>
<evidence type="ECO:0000256" key="3">
    <source>
        <dbReference type="ARBA" id="ARBA00023186"/>
    </source>
</evidence>
<dbReference type="GO" id="GO:0000166">
    <property type="term" value="F:nucleotide binding"/>
    <property type="evidence" value="ECO:0007669"/>
    <property type="project" value="UniProtKB-KW"/>
</dbReference>
<dbReference type="Proteomes" id="UP000199512">
    <property type="component" value="Unassembled WGS sequence"/>
</dbReference>
<dbReference type="STRING" id="215200.SAMN05216454_105113"/>
<evidence type="ECO:0000256" key="4">
    <source>
        <dbReference type="ARBA" id="ARBA00034320"/>
    </source>
</evidence>
<keyword evidence="2" id="KW-0378">Hydrolase</keyword>
<evidence type="ECO:0000256" key="2">
    <source>
        <dbReference type="ARBA" id="ARBA00022801"/>
    </source>
</evidence>
<dbReference type="Gene3D" id="3.40.50.300">
    <property type="entry name" value="P-loop containing nucleotide triphosphate hydrolases"/>
    <property type="match status" value="1"/>
</dbReference>
<comment type="similarity">
    <text evidence="4">Belongs to the SIMIBI class G3E GTPase family. ZNG1 subfamily.</text>
</comment>
<evidence type="ECO:0000313" key="7">
    <source>
        <dbReference type="EMBL" id="SEN54609.1"/>
    </source>
</evidence>
<dbReference type="SUPFAM" id="SSF90002">
    <property type="entry name" value="Hypothetical protein YjiA, C-terminal domain"/>
    <property type="match status" value="1"/>
</dbReference>
<dbReference type="InterPro" id="IPR027417">
    <property type="entry name" value="P-loop_NTPase"/>
</dbReference>
<protein>
    <submittedName>
        <fullName evidence="7">GTPase, G3E family</fullName>
    </submittedName>
</protein>
<dbReference type="InterPro" id="IPR051316">
    <property type="entry name" value="Zinc-reg_GTPase_activator"/>
</dbReference>